<feature type="transmembrane region" description="Helical" evidence="7">
    <location>
        <begin position="161"/>
        <end position="182"/>
    </location>
</feature>
<feature type="transmembrane region" description="Helical" evidence="7">
    <location>
        <begin position="321"/>
        <end position="348"/>
    </location>
</feature>
<dbReference type="VEuPathDB" id="FungiDB:SeMB42_g03218"/>
<dbReference type="InterPro" id="IPR011701">
    <property type="entry name" value="MFS"/>
</dbReference>
<evidence type="ECO:0000256" key="5">
    <source>
        <dbReference type="ARBA" id="ARBA00023136"/>
    </source>
</evidence>
<proteinExistence type="predicted"/>
<evidence type="ECO:0000256" key="1">
    <source>
        <dbReference type="ARBA" id="ARBA00004127"/>
    </source>
</evidence>
<dbReference type="STRING" id="286115.A0A507D9Z7"/>
<accession>A0A507D9Z7</accession>
<keyword evidence="5 7" id="KW-0472">Membrane</keyword>
<feature type="transmembrane region" description="Helical" evidence="7">
    <location>
        <begin position="92"/>
        <end position="114"/>
    </location>
</feature>
<evidence type="ECO:0000259" key="8">
    <source>
        <dbReference type="PROSITE" id="PS50850"/>
    </source>
</evidence>
<evidence type="ECO:0000256" key="3">
    <source>
        <dbReference type="ARBA" id="ARBA00022692"/>
    </source>
</evidence>
<keyword evidence="2" id="KW-0813">Transport</keyword>
<feature type="transmembrane region" description="Helical" evidence="7">
    <location>
        <begin position="6"/>
        <end position="23"/>
    </location>
</feature>
<dbReference type="Gene3D" id="1.20.1250.20">
    <property type="entry name" value="MFS general substrate transporter like domains"/>
    <property type="match status" value="1"/>
</dbReference>
<feature type="transmembrane region" description="Helical" evidence="7">
    <location>
        <begin position="35"/>
        <end position="53"/>
    </location>
</feature>
<feature type="transmembrane region" description="Helical" evidence="7">
    <location>
        <begin position="270"/>
        <end position="288"/>
    </location>
</feature>
<feature type="transmembrane region" description="Helical" evidence="7">
    <location>
        <begin position="295"/>
        <end position="315"/>
    </location>
</feature>
<evidence type="ECO:0000256" key="4">
    <source>
        <dbReference type="ARBA" id="ARBA00022989"/>
    </source>
</evidence>
<feature type="transmembrane region" description="Helical" evidence="7">
    <location>
        <begin position="120"/>
        <end position="140"/>
    </location>
</feature>
<dbReference type="GO" id="GO:0012505">
    <property type="term" value="C:endomembrane system"/>
    <property type="evidence" value="ECO:0007669"/>
    <property type="project" value="UniProtKB-SubCell"/>
</dbReference>
<evidence type="ECO:0000313" key="9">
    <source>
        <dbReference type="EMBL" id="TPX47720.1"/>
    </source>
</evidence>
<keyword evidence="3 7" id="KW-0812">Transmembrane</keyword>
<evidence type="ECO:0000313" key="10">
    <source>
        <dbReference type="Proteomes" id="UP000317494"/>
    </source>
</evidence>
<sequence>MLRTLSPLLAVHGASIVIAAPLWRLMSFYGRKMTFGVALFVMVFGTLLCSRAFTLYGGLWFSVARAISGVGAGGVLRLTMTYISELVSPSRQVYFLTNAWGASLLLSTLFGALITDNLSWRAQFYVAAAAMLILGIVIMISLPKTPITDMMRRERVWRFWLFDWSGGVILLSCVTCFLLAFFHGGQALEWTSGGVIAGIILGCFLIVVFMFVEMYHSYEPLVPIVLFLRSRNYFLACAITFLFGFTFSSVMYYVPLYLQIQNGLSSTQTAFYLWSAILPFCLVSFATPKTSSMSVWYMQFSFLLPILGTVLLSVTGSSNSMGFLVGGCVVFGIGMGAAFQMPITLGVYSIKQVFTLKDDRQHMEIAAPLIYASLLGSTVGVSSIGAAIFTTWVNHVAIASTGSLVALSAFDIGAGDLFDLETISTFADVTQSLLRRTFGESFRIGMIILIVMSALLLLISLLLSPTIPVEAVTTEEGYEKEKDTALGTMTSALTNSDHITQMVVDNDDRVNTSPPVQEMQEAEITELPC</sequence>
<feature type="transmembrane region" description="Helical" evidence="7">
    <location>
        <begin position="444"/>
        <end position="463"/>
    </location>
</feature>
<gene>
    <name evidence="9" type="ORF">SeMB42_g03218</name>
</gene>
<dbReference type="PANTHER" id="PTHR23501:SF191">
    <property type="entry name" value="VACUOLAR BASIC AMINO ACID TRANSPORTER 4"/>
    <property type="match status" value="1"/>
</dbReference>
<organism evidence="9 10">
    <name type="scientific">Synchytrium endobioticum</name>
    <dbReference type="NCBI Taxonomy" id="286115"/>
    <lineage>
        <taxon>Eukaryota</taxon>
        <taxon>Fungi</taxon>
        <taxon>Fungi incertae sedis</taxon>
        <taxon>Chytridiomycota</taxon>
        <taxon>Chytridiomycota incertae sedis</taxon>
        <taxon>Chytridiomycetes</taxon>
        <taxon>Synchytriales</taxon>
        <taxon>Synchytriaceae</taxon>
        <taxon>Synchytrium</taxon>
    </lineage>
</organism>
<feature type="transmembrane region" description="Helical" evidence="7">
    <location>
        <begin position="194"/>
        <end position="212"/>
    </location>
</feature>
<evidence type="ECO:0000256" key="2">
    <source>
        <dbReference type="ARBA" id="ARBA00022448"/>
    </source>
</evidence>
<feature type="compositionally biased region" description="Acidic residues" evidence="6">
    <location>
        <begin position="520"/>
        <end position="529"/>
    </location>
</feature>
<reference evidence="9 10" key="1">
    <citation type="journal article" date="2019" name="Sci. Rep.">
        <title>Comparative genomics of chytrid fungi reveal insights into the obligate biotrophic and pathogenic lifestyle of Synchytrium endobioticum.</title>
        <authorList>
            <person name="van de Vossenberg B.T.L.H."/>
            <person name="Warris S."/>
            <person name="Nguyen H.D.T."/>
            <person name="van Gent-Pelzer M.P.E."/>
            <person name="Joly D.L."/>
            <person name="van de Geest H.C."/>
            <person name="Bonants P.J.M."/>
            <person name="Smith D.S."/>
            <person name="Levesque C.A."/>
            <person name="van der Lee T.A.J."/>
        </authorList>
    </citation>
    <scope>NUCLEOTIDE SEQUENCE [LARGE SCALE GENOMIC DNA]</scope>
    <source>
        <strain evidence="9 10">MB42</strain>
    </source>
</reference>
<keyword evidence="10" id="KW-1185">Reference proteome</keyword>
<dbReference type="GO" id="GO:0022857">
    <property type="term" value="F:transmembrane transporter activity"/>
    <property type="evidence" value="ECO:0007669"/>
    <property type="project" value="InterPro"/>
</dbReference>
<dbReference type="PROSITE" id="PS50850">
    <property type="entry name" value="MFS"/>
    <property type="match status" value="1"/>
</dbReference>
<dbReference type="Pfam" id="PF07690">
    <property type="entry name" value="MFS_1"/>
    <property type="match status" value="1"/>
</dbReference>
<feature type="transmembrane region" description="Helical" evidence="7">
    <location>
        <begin position="59"/>
        <end position="80"/>
    </location>
</feature>
<protein>
    <recommendedName>
        <fullName evidence="8">Major facilitator superfamily (MFS) profile domain-containing protein</fullName>
    </recommendedName>
</protein>
<feature type="transmembrane region" description="Helical" evidence="7">
    <location>
        <begin position="369"/>
        <end position="389"/>
    </location>
</feature>
<dbReference type="GO" id="GO:0005886">
    <property type="term" value="C:plasma membrane"/>
    <property type="evidence" value="ECO:0007669"/>
    <property type="project" value="TreeGrafter"/>
</dbReference>
<dbReference type="Proteomes" id="UP000317494">
    <property type="component" value="Unassembled WGS sequence"/>
</dbReference>
<keyword evidence="4 7" id="KW-1133">Transmembrane helix</keyword>
<comment type="caution">
    <text evidence="9">The sequence shown here is derived from an EMBL/GenBank/DDBJ whole genome shotgun (WGS) entry which is preliminary data.</text>
</comment>
<dbReference type="InterPro" id="IPR036259">
    <property type="entry name" value="MFS_trans_sf"/>
</dbReference>
<dbReference type="InterPro" id="IPR020846">
    <property type="entry name" value="MFS_dom"/>
</dbReference>
<dbReference type="PANTHER" id="PTHR23501">
    <property type="entry name" value="MAJOR FACILITATOR SUPERFAMILY"/>
    <property type="match status" value="1"/>
</dbReference>
<comment type="subcellular location">
    <subcellularLocation>
        <location evidence="1">Endomembrane system</location>
        <topology evidence="1">Multi-pass membrane protein</topology>
    </subcellularLocation>
</comment>
<feature type="transmembrane region" description="Helical" evidence="7">
    <location>
        <begin position="233"/>
        <end position="258"/>
    </location>
</feature>
<feature type="domain" description="Major facilitator superfamily (MFS) profile" evidence="8">
    <location>
        <begin position="1"/>
        <end position="468"/>
    </location>
</feature>
<dbReference type="EMBL" id="QEAN01000111">
    <property type="protein sequence ID" value="TPX47720.1"/>
    <property type="molecule type" value="Genomic_DNA"/>
</dbReference>
<evidence type="ECO:0000256" key="6">
    <source>
        <dbReference type="SAM" id="MobiDB-lite"/>
    </source>
</evidence>
<evidence type="ECO:0000256" key="7">
    <source>
        <dbReference type="SAM" id="Phobius"/>
    </source>
</evidence>
<feature type="region of interest" description="Disordered" evidence="6">
    <location>
        <begin position="508"/>
        <end position="529"/>
    </location>
</feature>
<dbReference type="SUPFAM" id="SSF103473">
    <property type="entry name" value="MFS general substrate transporter"/>
    <property type="match status" value="2"/>
</dbReference>
<dbReference type="AlphaFoldDB" id="A0A507D9Z7"/>
<name>A0A507D9Z7_9FUNG</name>